<gene>
    <name evidence="7" type="ORF">AB1Y20_012734</name>
</gene>
<dbReference type="InterPro" id="IPR039462">
    <property type="entry name" value="Nup159/Nup146_N"/>
</dbReference>
<dbReference type="SUPFAM" id="SSF48403">
    <property type="entry name" value="Ankyrin repeat"/>
    <property type="match status" value="1"/>
</dbReference>
<dbReference type="Proteomes" id="UP001515480">
    <property type="component" value="Unassembled WGS sequence"/>
</dbReference>
<evidence type="ECO:0000313" key="7">
    <source>
        <dbReference type="EMBL" id="KAL1500057.1"/>
    </source>
</evidence>
<protein>
    <recommendedName>
        <fullName evidence="6">Nucleoporin Nup159/Nup146 N-terminal domain-containing protein</fullName>
    </recommendedName>
</protein>
<evidence type="ECO:0000256" key="4">
    <source>
        <dbReference type="PROSITE-ProRule" id="PRU00023"/>
    </source>
</evidence>
<dbReference type="InterPro" id="IPR002110">
    <property type="entry name" value="Ankyrin_rpt"/>
</dbReference>
<proteinExistence type="predicted"/>
<feature type="repeat" description="ANK" evidence="4">
    <location>
        <begin position="770"/>
        <end position="802"/>
    </location>
</feature>
<dbReference type="EMBL" id="JBGBPQ010000024">
    <property type="protein sequence ID" value="KAL1500057.1"/>
    <property type="molecule type" value="Genomic_DNA"/>
</dbReference>
<comment type="caution">
    <text evidence="7">The sequence shown here is derived from an EMBL/GenBank/DDBJ whole genome shotgun (WGS) entry which is preliminary data.</text>
</comment>
<evidence type="ECO:0000256" key="2">
    <source>
        <dbReference type="ARBA" id="ARBA00022448"/>
    </source>
</evidence>
<evidence type="ECO:0000256" key="5">
    <source>
        <dbReference type="SAM" id="MobiDB-lite"/>
    </source>
</evidence>
<reference evidence="7 8" key="1">
    <citation type="journal article" date="2024" name="Science">
        <title>Giant polyketide synthase enzymes in the biosynthesis of giant marine polyether toxins.</title>
        <authorList>
            <person name="Fallon T.R."/>
            <person name="Shende V.V."/>
            <person name="Wierzbicki I.H."/>
            <person name="Pendleton A.L."/>
            <person name="Watervoot N.F."/>
            <person name="Auber R.P."/>
            <person name="Gonzalez D.J."/>
            <person name="Wisecaver J.H."/>
            <person name="Moore B.S."/>
        </authorList>
    </citation>
    <scope>NUCLEOTIDE SEQUENCE [LARGE SCALE GENOMIC DNA]</scope>
    <source>
        <strain evidence="7 8">12B1</strain>
    </source>
</reference>
<dbReference type="Gene3D" id="1.25.40.20">
    <property type="entry name" value="Ankyrin repeat-containing domain"/>
    <property type="match status" value="1"/>
</dbReference>
<organism evidence="7 8">
    <name type="scientific">Prymnesium parvum</name>
    <name type="common">Toxic golden alga</name>
    <dbReference type="NCBI Taxonomy" id="97485"/>
    <lineage>
        <taxon>Eukaryota</taxon>
        <taxon>Haptista</taxon>
        <taxon>Haptophyta</taxon>
        <taxon>Prymnesiophyceae</taxon>
        <taxon>Prymnesiales</taxon>
        <taxon>Prymnesiaceae</taxon>
        <taxon>Prymnesium</taxon>
    </lineage>
</organism>
<dbReference type="AlphaFoldDB" id="A0AB34ILM6"/>
<dbReference type="InterPro" id="IPR036770">
    <property type="entry name" value="Ankyrin_rpt-contain_sf"/>
</dbReference>
<comment type="subcellular location">
    <subcellularLocation>
        <location evidence="1">Nucleus</location>
    </subcellularLocation>
</comment>
<name>A0AB34ILM6_PRYPA</name>
<keyword evidence="4" id="KW-0040">ANK repeat</keyword>
<feature type="compositionally biased region" description="Polar residues" evidence="5">
    <location>
        <begin position="517"/>
        <end position="530"/>
    </location>
</feature>
<dbReference type="Pfam" id="PF00023">
    <property type="entry name" value="Ank"/>
    <property type="match status" value="1"/>
</dbReference>
<keyword evidence="3" id="KW-0539">Nucleus</keyword>
<evidence type="ECO:0000256" key="1">
    <source>
        <dbReference type="ARBA" id="ARBA00004123"/>
    </source>
</evidence>
<dbReference type="GO" id="GO:0005634">
    <property type="term" value="C:nucleus"/>
    <property type="evidence" value="ECO:0007669"/>
    <property type="project" value="UniProtKB-SubCell"/>
</dbReference>
<feature type="region of interest" description="Disordered" evidence="5">
    <location>
        <begin position="495"/>
        <end position="537"/>
    </location>
</feature>
<dbReference type="PROSITE" id="PS50088">
    <property type="entry name" value="ANK_REPEAT"/>
    <property type="match status" value="1"/>
</dbReference>
<accession>A0AB34ILM6</accession>
<feature type="domain" description="Nucleoporin Nup159/Nup146 N-terminal" evidence="6">
    <location>
        <begin position="41"/>
        <end position="376"/>
    </location>
</feature>
<keyword evidence="2" id="KW-0813">Transport</keyword>
<dbReference type="Pfam" id="PF16755">
    <property type="entry name" value="Beta-prop_NUP159_NUP214"/>
    <property type="match status" value="1"/>
</dbReference>
<dbReference type="PROSITE" id="PS50297">
    <property type="entry name" value="ANK_REP_REGION"/>
    <property type="match status" value="1"/>
</dbReference>
<evidence type="ECO:0000259" key="6">
    <source>
        <dbReference type="Pfam" id="PF16755"/>
    </source>
</evidence>
<dbReference type="Gene3D" id="2.130.10.10">
    <property type="entry name" value="YVTN repeat-like/Quinoprotein amine dehydrogenase"/>
    <property type="match status" value="1"/>
</dbReference>
<evidence type="ECO:0000313" key="8">
    <source>
        <dbReference type="Proteomes" id="UP001515480"/>
    </source>
</evidence>
<evidence type="ECO:0000256" key="3">
    <source>
        <dbReference type="ARBA" id="ARBA00023242"/>
    </source>
</evidence>
<keyword evidence="8" id="KW-1185">Reference proteome</keyword>
<dbReference type="InterPro" id="IPR015943">
    <property type="entry name" value="WD40/YVTN_repeat-like_dom_sf"/>
</dbReference>
<dbReference type="SUPFAM" id="SSF117289">
    <property type="entry name" value="Nucleoporin domain"/>
    <property type="match status" value="1"/>
</dbReference>
<sequence length="932" mass="100989">MADEQVPVDFVRFYGRRTTDQENDIRDCKVLNGNGFLHLRSDSSLLTVSNRFETLFLGGNFTLRWASLADLRLRCSPDRESRTDSVSLFHDVELPGGLEPFAMVLNKCESSLLVVGLSPCPTLLVFDVRAMLQGNTNPTVSHELHEGTMRQMQPHPTDSELVAILYKEGVISLARITGTTCAERRLTSDSQLRSITWELSGDALLCGTSRGEVIRYATDSGSKPLTLCGPPQGAQNGELSMLRSVDERFVLLVYEQPDDDPLFAFVDVAAAKAAAHQGSGASLQECGQACIPLGREEDGRPPPRAFHALTLPDWRMAIVCSSDSDEILCLGSRKPGDSQRWQRWILPDEEGPPTVPTFGEEFEEQFMMGFALDLTDPQQLVLIAGEERFPPSPVLWGYTSHGSLVAWTLIHKKAPAKGGEYSFMRVASPMPASKATPSIPAGASSVPSCGPTPSIAAGKSLVPLTEGVSSFASRPSVDNVPTFPLAEQQISNAGRASIDAQAQGRSKASHDVKRASKSSQAGEKSMSACQNEADMDSRTATAQYGSLGLPRDEQQAFEIAIAPMHKQMKELDELRERFQSVLQSCFGHAKAGSPDSSMLQDSENLVQKSETLIPSLLSRKEGTLALLELMQATHAHILAPAVNLLQQDEPDVEELHRLHLVPPLEDALDRFRSKLDGLNHMVERLHHRLSKEPARPQGLGQVLRDHADALILLQRRVLEVRKTPAIPTAAAPCEVLSVVSEERENVAFHDASTSASVKKIMAHIDTANKQGLNPLRYAASEGRVDTVQFLLRGEANRNLQAHERRDALQAALDKKATTVPTDQRPFDEIIQLLVASMPTGTSFQQRESTSSEAASECSSLGAAGSTVLPAKGKSSTLSGVSNAAMPALSTQRTPPPLVARGPPAVHTALCTSTAACKHGSQPVRSSFICECI</sequence>